<name>A0A8T2KKN5_ASTMX</name>
<dbReference type="SUPFAM" id="SSF48726">
    <property type="entry name" value="Immunoglobulin"/>
    <property type="match status" value="1"/>
</dbReference>
<keyword evidence="1" id="KW-0472">Membrane</keyword>
<gene>
    <name evidence="2" type="ORF">AMEX_G27230</name>
</gene>
<dbReference type="AlphaFoldDB" id="A0A8T2KKN5"/>
<comment type="caution">
    <text evidence="2">The sequence shown here is derived from an EMBL/GenBank/DDBJ whole genome shotgun (WGS) entry which is preliminary data.</text>
</comment>
<organism evidence="2 3">
    <name type="scientific">Astyanax mexicanus</name>
    <name type="common">Blind cave fish</name>
    <name type="synonym">Astyanax fasciatus mexicanus</name>
    <dbReference type="NCBI Taxonomy" id="7994"/>
    <lineage>
        <taxon>Eukaryota</taxon>
        <taxon>Metazoa</taxon>
        <taxon>Chordata</taxon>
        <taxon>Craniata</taxon>
        <taxon>Vertebrata</taxon>
        <taxon>Euteleostomi</taxon>
        <taxon>Actinopterygii</taxon>
        <taxon>Neopterygii</taxon>
        <taxon>Teleostei</taxon>
        <taxon>Ostariophysi</taxon>
        <taxon>Characiformes</taxon>
        <taxon>Characoidei</taxon>
        <taxon>Acestrorhamphidae</taxon>
        <taxon>Acestrorhamphinae</taxon>
        <taxon>Astyanax</taxon>
    </lineage>
</organism>
<dbReference type="EMBL" id="JAICCE010000025">
    <property type="protein sequence ID" value="KAG9259708.1"/>
    <property type="molecule type" value="Genomic_DNA"/>
</dbReference>
<dbReference type="Proteomes" id="UP000752171">
    <property type="component" value="Unassembled WGS sequence"/>
</dbReference>
<sequence length="260" mass="29152">MIFFLVESKVRLVCFSCVSGVWFSRISGAEEVSIRVSPGDNVTLYSDCVLKTGFYVVWFRNCSHKNQPPLLISSMDLKSFSEVYKDLVQDVFLGYTFMWNPSNNTHDLLVKNITESDLGLYYCALLEKTITENAAGKGGVPKAVYRYGNRTTRLSLLDSIVPCTDDSKTTSTPPVSDCSVCWKLLASVCPVCVLLITICVYCIYRYRTTGRVGEEDVVEVCYASLDLPSRGHDHLKKNQKRKAVESSDFSTYSEVKTGRV</sequence>
<evidence type="ECO:0000313" key="3">
    <source>
        <dbReference type="Proteomes" id="UP000752171"/>
    </source>
</evidence>
<proteinExistence type="predicted"/>
<accession>A0A8T2KKN5</accession>
<feature type="transmembrane region" description="Helical" evidence="1">
    <location>
        <begin position="184"/>
        <end position="204"/>
    </location>
</feature>
<dbReference type="Gene3D" id="2.60.40.10">
    <property type="entry name" value="Immunoglobulins"/>
    <property type="match status" value="1"/>
</dbReference>
<dbReference type="InterPro" id="IPR036179">
    <property type="entry name" value="Ig-like_dom_sf"/>
</dbReference>
<keyword evidence="1" id="KW-0812">Transmembrane</keyword>
<evidence type="ECO:0000256" key="1">
    <source>
        <dbReference type="SAM" id="Phobius"/>
    </source>
</evidence>
<keyword evidence="1" id="KW-1133">Transmembrane helix</keyword>
<protein>
    <recommendedName>
        <fullName evidence="4">Ig-like domain-containing protein</fullName>
    </recommendedName>
</protein>
<dbReference type="InterPro" id="IPR013783">
    <property type="entry name" value="Ig-like_fold"/>
</dbReference>
<reference evidence="2 3" key="1">
    <citation type="submission" date="2021-07" db="EMBL/GenBank/DDBJ databases">
        <authorList>
            <person name="Imarazene B."/>
            <person name="Zahm M."/>
            <person name="Klopp C."/>
            <person name="Cabau C."/>
            <person name="Beille S."/>
            <person name="Jouanno E."/>
            <person name="Castinel A."/>
            <person name="Lluch J."/>
            <person name="Gil L."/>
            <person name="Kuchtly C."/>
            <person name="Lopez Roques C."/>
            <person name="Donnadieu C."/>
            <person name="Parrinello H."/>
            <person name="Journot L."/>
            <person name="Du K."/>
            <person name="Schartl M."/>
            <person name="Retaux S."/>
            <person name="Guiguen Y."/>
        </authorList>
    </citation>
    <scope>NUCLEOTIDE SEQUENCE [LARGE SCALE GENOMIC DNA]</scope>
    <source>
        <strain evidence="2">Pach_M1</strain>
        <tissue evidence="2">Testis</tissue>
    </source>
</reference>
<evidence type="ECO:0000313" key="2">
    <source>
        <dbReference type="EMBL" id="KAG9259708.1"/>
    </source>
</evidence>
<evidence type="ECO:0008006" key="4">
    <source>
        <dbReference type="Google" id="ProtNLM"/>
    </source>
</evidence>